<dbReference type="Gene3D" id="1.10.10.2830">
    <property type="match status" value="1"/>
</dbReference>
<evidence type="ECO:0000259" key="1">
    <source>
        <dbReference type="SMART" id="SM00470"/>
    </source>
</evidence>
<dbReference type="InterPro" id="IPR036086">
    <property type="entry name" value="ParB/Sulfiredoxin_sf"/>
</dbReference>
<sequence length="285" mass="31647">MNPQDYQQIPVKLIDVPGGRRKVDPDWVAALAEDIGRQGLRVAIQLVEAGGRYRLIAGAHRLAAARALKWKDIPAEVKPADAFADEAAMKLAEIAENLMRRELSALDRAMDVAAWRDVYERAQGAVKPGRKKSSQVEKIEDADANTLASHRFSESFSQAAQRALGFSQPAVYRMLQIAKLDAETRERIALTKIADNQSSLLALVDLAQDLRGRVLDLLMSEPPQANSVAEAALLAQGKPAARSKDDHFKSTINKIRRLDRSQKFSLFDALETEIRVWAERRGWTA</sequence>
<dbReference type="EMBL" id="JACFXV010000051">
    <property type="protein sequence ID" value="MBA5777477.1"/>
    <property type="molecule type" value="Genomic_DNA"/>
</dbReference>
<comment type="caution">
    <text evidence="2">The sequence shown here is derived from an EMBL/GenBank/DDBJ whole genome shotgun (WGS) entry which is preliminary data.</text>
</comment>
<protein>
    <submittedName>
        <fullName evidence="2">ParB N-terminal domain-containing protein</fullName>
    </submittedName>
</protein>
<keyword evidence="3" id="KW-1185">Reference proteome</keyword>
<reference evidence="2 3" key="1">
    <citation type="submission" date="2020-07" db="EMBL/GenBank/DDBJ databases">
        <title>Stappia sp., F7233, whole genome shotgun sequencing project.</title>
        <authorList>
            <person name="Jiang S."/>
            <person name="Liu Z.W."/>
            <person name="Du Z.J."/>
        </authorList>
    </citation>
    <scope>NUCLEOTIDE SEQUENCE [LARGE SCALE GENOMIC DNA]</scope>
    <source>
        <strain evidence="2 3">F7233</strain>
    </source>
</reference>
<dbReference type="GO" id="GO:0007059">
    <property type="term" value="P:chromosome segregation"/>
    <property type="evidence" value="ECO:0007669"/>
    <property type="project" value="TreeGrafter"/>
</dbReference>
<dbReference type="GO" id="GO:0005694">
    <property type="term" value="C:chromosome"/>
    <property type="evidence" value="ECO:0007669"/>
    <property type="project" value="TreeGrafter"/>
</dbReference>
<dbReference type="InterPro" id="IPR050336">
    <property type="entry name" value="Chromosome_partition/occlusion"/>
</dbReference>
<dbReference type="RefSeq" id="WP_182164920.1">
    <property type="nucleotide sequence ID" value="NZ_JACFXV010000051.1"/>
</dbReference>
<dbReference type="SMART" id="SM00470">
    <property type="entry name" value="ParB"/>
    <property type="match status" value="1"/>
</dbReference>
<evidence type="ECO:0000313" key="2">
    <source>
        <dbReference type="EMBL" id="MBA5777477.1"/>
    </source>
</evidence>
<name>A0A839AFA8_9HYPH</name>
<proteinExistence type="predicted"/>
<dbReference type="SUPFAM" id="SSF110849">
    <property type="entry name" value="ParB/Sulfiredoxin"/>
    <property type="match status" value="1"/>
</dbReference>
<dbReference type="Proteomes" id="UP000541109">
    <property type="component" value="Unassembled WGS sequence"/>
</dbReference>
<dbReference type="Pfam" id="PF02195">
    <property type="entry name" value="ParB_N"/>
    <property type="match status" value="1"/>
</dbReference>
<dbReference type="AlphaFoldDB" id="A0A839AFA8"/>
<dbReference type="PANTHER" id="PTHR33375:SF1">
    <property type="entry name" value="CHROMOSOME-PARTITIONING PROTEIN PARB-RELATED"/>
    <property type="match status" value="1"/>
</dbReference>
<dbReference type="PANTHER" id="PTHR33375">
    <property type="entry name" value="CHROMOSOME-PARTITIONING PROTEIN PARB-RELATED"/>
    <property type="match status" value="1"/>
</dbReference>
<feature type="domain" description="ParB-like N-terminal" evidence="1">
    <location>
        <begin position="7"/>
        <end position="98"/>
    </location>
</feature>
<dbReference type="InterPro" id="IPR003115">
    <property type="entry name" value="ParB_N"/>
</dbReference>
<accession>A0A839AFA8</accession>
<organism evidence="2 3">
    <name type="scientific">Stappia albiluteola</name>
    <dbReference type="NCBI Taxonomy" id="2758565"/>
    <lineage>
        <taxon>Bacteria</taxon>
        <taxon>Pseudomonadati</taxon>
        <taxon>Pseudomonadota</taxon>
        <taxon>Alphaproteobacteria</taxon>
        <taxon>Hyphomicrobiales</taxon>
        <taxon>Stappiaceae</taxon>
        <taxon>Stappia</taxon>
    </lineage>
</organism>
<dbReference type="Gene3D" id="3.90.1530.30">
    <property type="match status" value="1"/>
</dbReference>
<evidence type="ECO:0000313" key="3">
    <source>
        <dbReference type="Proteomes" id="UP000541109"/>
    </source>
</evidence>
<gene>
    <name evidence="2" type="ORF">H2509_10105</name>
</gene>